<proteinExistence type="predicted"/>
<sequence>MFEGLPQRENSLERKAKLRGPVSWLAMGVLVAESAPPFRRTTPGLLSPVTWRYISTSEAHRSDPRYVLVPCVDAFVTDTSKATKTAMGFQFSCFCKTVHWFRRALSLFPQTRFLGKMEDDSVLYDARVVAELAAAYRAARVEQATRRPSLWYGHFDWAVHIPSTLRGIYCAAGDNAMLARAPPCNKGRGVLAPFANGGLDIRSRAMAEHAAGCEQVWQYVAGFDPTNQSYLGSCDGLQGYFLARCPAPVQHVEAGSEAAAGDGPGAVPLGTALHLPWPKFHPPGRAAGVRTHSSLIHPDKRCLHGGAWYRSATKAAADCDPAVPGWKWHEGQALLPFAFSLAVERRPLDASQVLTWSAWNLSSVQRYHQLHAKREDSRYCDELPCGGIAAVQLQAARTRARPRAAVGRGRADLERPV</sequence>
<name>A0A7S3BLE2_9EUKA</name>
<gene>
    <name evidence="1" type="ORF">HERI1096_LOCUS32512</name>
</gene>
<evidence type="ECO:0000313" key="1">
    <source>
        <dbReference type="EMBL" id="CAE0138966.1"/>
    </source>
</evidence>
<dbReference type="AlphaFoldDB" id="A0A7S3BLE2"/>
<organism evidence="1">
    <name type="scientific">Haptolina ericina</name>
    <dbReference type="NCBI Taxonomy" id="156174"/>
    <lineage>
        <taxon>Eukaryota</taxon>
        <taxon>Haptista</taxon>
        <taxon>Haptophyta</taxon>
        <taxon>Prymnesiophyceae</taxon>
        <taxon>Prymnesiales</taxon>
        <taxon>Prymnesiaceae</taxon>
        <taxon>Haptolina</taxon>
    </lineage>
</organism>
<reference evidence="1" key="1">
    <citation type="submission" date="2021-01" db="EMBL/GenBank/DDBJ databases">
        <authorList>
            <person name="Corre E."/>
            <person name="Pelletier E."/>
            <person name="Niang G."/>
            <person name="Scheremetjew M."/>
            <person name="Finn R."/>
            <person name="Kale V."/>
            <person name="Holt S."/>
            <person name="Cochrane G."/>
            <person name="Meng A."/>
            <person name="Brown T."/>
            <person name="Cohen L."/>
        </authorList>
    </citation>
    <scope>NUCLEOTIDE SEQUENCE</scope>
    <source>
        <strain evidence="1">CCMP281</strain>
    </source>
</reference>
<protein>
    <submittedName>
        <fullName evidence="1">Uncharacterized protein</fullName>
    </submittedName>
</protein>
<accession>A0A7S3BLE2</accession>
<dbReference type="EMBL" id="HBHX01058896">
    <property type="protein sequence ID" value="CAE0138966.1"/>
    <property type="molecule type" value="Transcribed_RNA"/>
</dbReference>